<evidence type="ECO:0000313" key="2">
    <source>
        <dbReference type="EMBL" id="ORM71746.1"/>
    </source>
</evidence>
<gene>
    <name evidence="2" type="ORF">HA51_01340</name>
</gene>
<dbReference type="EMBL" id="MLFR01000001">
    <property type="protein sequence ID" value="ORM71746.1"/>
    <property type="molecule type" value="Genomic_DNA"/>
</dbReference>
<sequence>MPSVNISHLSFLTPGNYADDAPQQGLEETLQLIVLGEQLGYDGAWVRQRHLEHGVSSASVFLAAATQRTRTIELGSAVIQMGYESPLRLAEDLMTVEVLSAGRLNVGLSAGTPNHVELIGDEVFHGDWQQQDFSYERLKRLQLNIRGRYFGDDETVILSPGNRQRPRVQPAAPQLAQRLWYGGNSHRSIQWAAENQFNLLIGNLTSAEVSLDYHDAQLALIRTFRQYWAADAIHRPRIAAGRVIIPTDSARPSTIKRYQDFAASRYQRTLEPQGPKRILFSQDIVGSSEEIVAQLINDPILREVDEFRVELPYEFSHAEYQQIISDFIVGVAPALGWKRRGQINAAVAATDKSTL</sequence>
<dbReference type="Gene3D" id="3.20.20.30">
    <property type="entry name" value="Luciferase-like domain"/>
    <property type="match status" value="1"/>
</dbReference>
<proteinExistence type="predicted"/>
<dbReference type="OrthoDB" id="7903015at2"/>
<feature type="domain" description="Luciferase-like" evidence="1">
    <location>
        <begin position="11"/>
        <end position="205"/>
    </location>
</feature>
<keyword evidence="2" id="KW-0503">Monooxygenase</keyword>
<reference evidence="2 3" key="1">
    <citation type="journal article" date="2017" name="Antonie Van Leeuwenhoek">
        <title>Phylogenomic resolution of the bacterial genus Pantoea and its relationship with Erwinia and Tatumella.</title>
        <authorList>
            <person name="Palmer M."/>
            <person name="Steenkamp E.T."/>
            <person name="Coetzee M.P."/>
            <person name="Chan W.Y."/>
            <person name="van Zyl E."/>
            <person name="De Maayer P."/>
            <person name="Coutinho T.A."/>
            <person name="Blom J."/>
            <person name="Smits T.H."/>
            <person name="Duffy B."/>
            <person name="Venter S.N."/>
        </authorList>
    </citation>
    <scope>NUCLEOTIDE SEQUENCE [LARGE SCALE GENOMIC DNA]</scope>
    <source>
        <strain evidence="2 3">LMG 26275</strain>
    </source>
</reference>
<comment type="caution">
    <text evidence="2">The sequence shown here is derived from an EMBL/GenBank/DDBJ whole genome shotgun (WGS) entry which is preliminary data.</text>
</comment>
<evidence type="ECO:0000259" key="1">
    <source>
        <dbReference type="Pfam" id="PF00296"/>
    </source>
</evidence>
<keyword evidence="2" id="KW-0560">Oxidoreductase</keyword>
<organism evidence="2 3">
    <name type="scientific">Pantoea rwandensis</name>
    <dbReference type="NCBI Taxonomy" id="1076550"/>
    <lineage>
        <taxon>Bacteria</taxon>
        <taxon>Pseudomonadati</taxon>
        <taxon>Pseudomonadota</taxon>
        <taxon>Gammaproteobacteria</taxon>
        <taxon>Enterobacterales</taxon>
        <taxon>Erwiniaceae</taxon>
        <taxon>Pantoea</taxon>
    </lineage>
</organism>
<dbReference type="InterPro" id="IPR036661">
    <property type="entry name" value="Luciferase-like_sf"/>
</dbReference>
<dbReference type="InterPro" id="IPR011251">
    <property type="entry name" value="Luciferase-like_dom"/>
</dbReference>
<dbReference type="SUPFAM" id="SSF51679">
    <property type="entry name" value="Bacterial luciferase-like"/>
    <property type="match status" value="1"/>
</dbReference>
<dbReference type="Pfam" id="PF00296">
    <property type="entry name" value="Bac_luciferase"/>
    <property type="match status" value="1"/>
</dbReference>
<accession>A0A1X1D523</accession>
<evidence type="ECO:0000313" key="3">
    <source>
        <dbReference type="Proteomes" id="UP000193558"/>
    </source>
</evidence>
<dbReference type="GO" id="GO:0016705">
    <property type="term" value="F:oxidoreductase activity, acting on paired donors, with incorporation or reduction of molecular oxygen"/>
    <property type="evidence" value="ECO:0007669"/>
    <property type="project" value="InterPro"/>
</dbReference>
<dbReference type="PANTHER" id="PTHR30137">
    <property type="entry name" value="LUCIFERASE-LIKE MONOOXYGENASE"/>
    <property type="match status" value="1"/>
</dbReference>
<dbReference type="Proteomes" id="UP000193558">
    <property type="component" value="Unassembled WGS sequence"/>
</dbReference>
<name>A0A1X1D523_9GAMM</name>
<dbReference type="AlphaFoldDB" id="A0A1X1D523"/>
<dbReference type="GO" id="GO:0004497">
    <property type="term" value="F:monooxygenase activity"/>
    <property type="evidence" value="ECO:0007669"/>
    <property type="project" value="UniProtKB-KW"/>
</dbReference>
<dbReference type="InterPro" id="IPR050766">
    <property type="entry name" value="Bact_Lucif_Oxidored"/>
</dbReference>
<dbReference type="PANTHER" id="PTHR30137:SF15">
    <property type="entry name" value="BLL6902 PROTEIN"/>
    <property type="match status" value="1"/>
</dbReference>
<protein>
    <submittedName>
        <fullName evidence="2">Monooxygenase</fullName>
    </submittedName>
</protein>
<dbReference type="GO" id="GO:0005829">
    <property type="term" value="C:cytosol"/>
    <property type="evidence" value="ECO:0007669"/>
    <property type="project" value="TreeGrafter"/>
</dbReference>
<dbReference type="RefSeq" id="WP_084931425.1">
    <property type="nucleotide sequence ID" value="NZ_MLFR01000001.1"/>
</dbReference>